<organism evidence="8 9">
    <name type="scientific">Haloferula luteola</name>
    <dbReference type="NCBI Taxonomy" id="595692"/>
    <lineage>
        <taxon>Bacteria</taxon>
        <taxon>Pseudomonadati</taxon>
        <taxon>Verrucomicrobiota</taxon>
        <taxon>Verrucomicrobiia</taxon>
        <taxon>Verrucomicrobiales</taxon>
        <taxon>Verrucomicrobiaceae</taxon>
        <taxon>Haloferula</taxon>
    </lineage>
</organism>
<keyword evidence="3" id="KW-1003">Cell membrane</keyword>
<dbReference type="PANTHER" id="PTHR30250:SF10">
    <property type="entry name" value="LIPOPOLYSACCHARIDE BIOSYNTHESIS PROTEIN WZXC"/>
    <property type="match status" value="1"/>
</dbReference>
<dbReference type="RefSeq" id="WP_184016408.1">
    <property type="nucleotide sequence ID" value="NZ_JACHFD010000004.1"/>
</dbReference>
<proteinExistence type="inferred from homology"/>
<dbReference type="EMBL" id="JACHFD010000004">
    <property type="protein sequence ID" value="MBB5350802.1"/>
    <property type="molecule type" value="Genomic_DNA"/>
</dbReference>
<keyword evidence="4 7" id="KW-0812">Transmembrane</keyword>
<accession>A0A840UYE8</accession>
<feature type="transmembrane region" description="Helical" evidence="7">
    <location>
        <begin position="359"/>
        <end position="379"/>
    </location>
</feature>
<comment type="similarity">
    <text evidence="2">Belongs to the polysaccharide synthase family.</text>
</comment>
<dbReference type="Proteomes" id="UP000557717">
    <property type="component" value="Unassembled WGS sequence"/>
</dbReference>
<feature type="transmembrane region" description="Helical" evidence="7">
    <location>
        <begin position="143"/>
        <end position="166"/>
    </location>
</feature>
<evidence type="ECO:0000256" key="6">
    <source>
        <dbReference type="ARBA" id="ARBA00023136"/>
    </source>
</evidence>
<evidence type="ECO:0000256" key="5">
    <source>
        <dbReference type="ARBA" id="ARBA00022989"/>
    </source>
</evidence>
<dbReference type="InterPro" id="IPR050833">
    <property type="entry name" value="Poly_Biosynth_Transport"/>
</dbReference>
<comment type="caution">
    <text evidence="8">The sequence shown here is derived from an EMBL/GenBank/DDBJ whole genome shotgun (WGS) entry which is preliminary data.</text>
</comment>
<reference evidence="8 9" key="1">
    <citation type="submission" date="2020-08" db="EMBL/GenBank/DDBJ databases">
        <title>Genomic Encyclopedia of Type Strains, Phase IV (KMG-IV): sequencing the most valuable type-strain genomes for metagenomic binning, comparative biology and taxonomic classification.</title>
        <authorList>
            <person name="Goeker M."/>
        </authorList>
    </citation>
    <scope>NUCLEOTIDE SEQUENCE [LARGE SCALE GENOMIC DNA]</scope>
    <source>
        <strain evidence="8 9">YC6886</strain>
    </source>
</reference>
<evidence type="ECO:0000256" key="4">
    <source>
        <dbReference type="ARBA" id="ARBA00022692"/>
    </source>
</evidence>
<evidence type="ECO:0000313" key="8">
    <source>
        <dbReference type="EMBL" id="MBB5350802.1"/>
    </source>
</evidence>
<gene>
    <name evidence="8" type="ORF">HNR46_001036</name>
</gene>
<feature type="transmembrane region" description="Helical" evidence="7">
    <location>
        <begin position="412"/>
        <end position="432"/>
    </location>
</feature>
<feature type="transmembrane region" description="Helical" evidence="7">
    <location>
        <begin position="285"/>
        <end position="306"/>
    </location>
</feature>
<feature type="transmembrane region" description="Helical" evidence="7">
    <location>
        <begin position="385"/>
        <end position="405"/>
    </location>
</feature>
<feature type="transmembrane region" description="Helical" evidence="7">
    <location>
        <begin position="253"/>
        <end position="273"/>
    </location>
</feature>
<name>A0A840UYE8_9BACT</name>
<feature type="transmembrane region" description="Helical" evidence="7">
    <location>
        <begin position="444"/>
        <end position="461"/>
    </location>
</feature>
<comment type="subcellular location">
    <subcellularLocation>
        <location evidence="1">Cell membrane</location>
        <topology evidence="1">Multi-pass membrane protein</topology>
    </subcellularLocation>
</comment>
<feature type="transmembrane region" description="Helical" evidence="7">
    <location>
        <begin position="43"/>
        <end position="62"/>
    </location>
</feature>
<keyword evidence="6 7" id="KW-0472">Membrane</keyword>
<dbReference type="Pfam" id="PF13440">
    <property type="entry name" value="Polysacc_synt_3"/>
    <property type="match status" value="1"/>
</dbReference>
<dbReference type="CDD" id="cd13127">
    <property type="entry name" value="MATE_tuaB_like"/>
    <property type="match status" value="1"/>
</dbReference>
<dbReference type="GO" id="GO:0005886">
    <property type="term" value="C:plasma membrane"/>
    <property type="evidence" value="ECO:0007669"/>
    <property type="project" value="UniProtKB-SubCell"/>
</dbReference>
<dbReference type="AlphaFoldDB" id="A0A840UYE8"/>
<feature type="transmembrane region" description="Helical" evidence="7">
    <location>
        <begin position="12"/>
        <end position="37"/>
    </location>
</feature>
<keyword evidence="5 7" id="KW-1133">Transmembrane helix</keyword>
<evidence type="ECO:0000256" key="1">
    <source>
        <dbReference type="ARBA" id="ARBA00004651"/>
    </source>
</evidence>
<dbReference type="PANTHER" id="PTHR30250">
    <property type="entry name" value="PST FAMILY PREDICTED COLANIC ACID TRANSPORTER"/>
    <property type="match status" value="1"/>
</dbReference>
<feature type="transmembrane region" description="Helical" evidence="7">
    <location>
        <begin position="326"/>
        <end position="347"/>
    </location>
</feature>
<keyword evidence="9" id="KW-1185">Reference proteome</keyword>
<evidence type="ECO:0000313" key="9">
    <source>
        <dbReference type="Proteomes" id="UP000557717"/>
    </source>
</evidence>
<protein>
    <submittedName>
        <fullName evidence="8">PST family polysaccharide transporter</fullName>
    </submittedName>
</protein>
<sequence length="490" mass="52871">MNSDYKKQSIHGGIFAGVAQVGQTVLNLIGVAILARLLTPEDYGIVAMATVVIGFAGLLRDFGLSFASIQKASLSIGQQSNLFWINLAVGIALSALTTLTATWTAGFFNHENLATAIRVLSITFIVTSLGTQHKADLTRKLDFRAQACATILGAVITIIVSVAIAYQSKSFWAIIYGKLAGEAVTTAYLIGASGFKPGKYDSGESIGELLRFGLGISLYNLFNYFSRNLDNILIGRYIGSGALGIYSRGYNLMMLPIYQIRTPIIAVIFPVLSRLRTETQKFGNYYIKASSVLAVISMPISALMYACSDEVVRIMLGPDWMEVASVFRWLAIAGIIQPVTSLPTVVVSSMGLGRKYASIGVVSSVLFSSAIVIGLKWGINGVACSYAIANYLMAFPIAMWCFAGTEVKISRFLGSFMPSLFASVVAVALSLSLKNAMASDLNDWQSTIFKGALFCAVYILMQLQTSVGKWLYAESLEYIKIHLGKASKSN</sequence>
<evidence type="ECO:0000256" key="3">
    <source>
        <dbReference type="ARBA" id="ARBA00022475"/>
    </source>
</evidence>
<evidence type="ECO:0000256" key="2">
    <source>
        <dbReference type="ARBA" id="ARBA00007430"/>
    </source>
</evidence>
<feature type="transmembrane region" description="Helical" evidence="7">
    <location>
        <begin position="83"/>
        <end position="107"/>
    </location>
</feature>
<evidence type="ECO:0000256" key="7">
    <source>
        <dbReference type="SAM" id="Phobius"/>
    </source>
</evidence>